<accession>A0A318E9Q2</accession>
<keyword evidence="3" id="KW-1185">Reference proteome</keyword>
<dbReference type="InterPro" id="IPR029058">
    <property type="entry name" value="AB_hydrolase_fold"/>
</dbReference>
<comment type="caution">
    <text evidence="2">The sequence shown here is derived from an EMBL/GenBank/DDBJ whole genome shotgun (WGS) entry which is preliminary data.</text>
</comment>
<evidence type="ECO:0000256" key="1">
    <source>
        <dbReference type="SAM" id="SignalP"/>
    </source>
</evidence>
<dbReference type="EMBL" id="QICN01000008">
    <property type="protein sequence ID" value="PXV66109.1"/>
    <property type="molecule type" value="Genomic_DNA"/>
</dbReference>
<dbReference type="AlphaFoldDB" id="A0A318E9Q2"/>
<dbReference type="InterPro" id="IPR050261">
    <property type="entry name" value="FrsA_esterase"/>
</dbReference>
<dbReference type="Proteomes" id="UP000248330">
    <property type="component" value="Unassembled WGS sequence"/>
</dbReference>
<evidence type="ECO:0000313" key="2">
    <source>
        <dbReference type="EMBL" id="PXV66109.1"/>
    </source>
</evidence>
<dbReference type="RefSeq" id="WP_146216619.1">
    <property type="nucleotide sequence ID" value="NZ_CAKZQT010000026.1"/>
</dbReference>
<feature type="signal peptide" evidence="1">
    <location>
        <begin position="1"/>
        <end position="19"/>
    </location>
</feature>
<reference evidence="2 3" key="1">
    <citation type="submission" date="2018-04" db="EMBL/GenBank/DDBJ databases">
        <title>Genomic Encyclopedia of Type Strains, Phase IV (KMG-IV): sequencing the most valuable type-strain genomes for metagenomic binning, comparative biology and taxonomic classification.</title>
        <authorList>
            <person name="Goeker M."/>
        </authorList>
    </citation>
    <scope>NUCLEOTIDE SEQUENCE [LARGE SCALE GENOMIC DNA]</scope>
    <source>
        <strain evidence="2 3">DSM 104150</strain>
    </source>
</reference>
<dbReference type="OrthoDB" id="569821at2"/>
<dbReference type="Gene3D" id="3.40.50.1820">
    <property type="entry name" value="alpha/beta hydrolase"/>
    <property type="match status" value="1"/>
</dbReference>
<evidence type="ECO:0000313" key="3">
    <source>
        <dbReference type="Proteomes" id="UP000248330"/>
    </source>
</evidence>
<gene>
    <name evidence="2" type="ORF">C8D93_10881</name>
</gene>
<organism evidence="2 3">
    <name type="scientific">Sinimarinibacterium flocculans</name>
    <dbReference type="NCBI Taxonomy" id="985250"/>
    <lineage>
        <taxon>Bacteria</taxon>
        <taxon>Pseudomonadati</taxon>
        <taxon>Pseudomonadota</taxon>
        <taxon>Gammaproteobacteria</taxon>
        <taxon>Nevskiales</taxon>
        <taxon>Nevskiaceae</taxon>
        <taxon>Sinimarinibacterium</taxon>
    </lineage>
</organism>
<proteinExistence type="predicted"/>
<protein>
    <submittedName>
        <fullName evidence="2">Uncharacterized protein</fullName>
    </submittedName>
</protein>
<sequence length="499" mass="53443">MRRAVIGAAVLLASAAAQAIPEGPDYPSAEWTERELANYARTLEAPAEQATNPAFLLRWQTQGLANLAEWNQRALDDPSWLLLPALDTPLTPLCATWGEQCTGDPFRYPGVDGPDGAPFYDSEAEVVPVVFYDRACARLSGRVWAPRDTRNGLPAVIIENGSIQAPETLYWWAAQALLRAGYVVMTFDPRGQGRSDQQTPGGDQGSNLNSTVFWDGLVDAIDFFRSGGARPYPHNLACAGTYPTDVTAFNPHAGRIDPARLGLAGHSLGATGVSVVQSYGADGAQPWPGLLDADNPVDVIVAWDSLSSPRPADGERPAVVPRVPAMGHTSEYGIGGLAFTSPPDPESHKNAFAAWRDADVPVFQLTIQGSTHFEWSLIPSFPSTSWCADTAGNRCSGGWGQPLAEHYTVAWFDRWLKQPGEPGYDDADARLLADADWVERFSFYSRSARAFADRSGGRHSCEDIRAGCDGADAGASGGGAGSGGFVLAALALLRRRALR</sequence>
<dbReference type="PANTHER" id="PTHR22946">
    <property type="entry name" value="DIENELACTONE HYDROLASE DOMAIN-CONTAINING PROTEIN-RELATED"/>
    <property type="match status" value="1"/>
</dbReference>
<name>A0A318E9Q2_9GAMM</name>
<dbReference type="SUPFAM" id="SSF53474">
    <property type="entry name" value="alpha/beta-Hydrolases"/>
    <property type="match status" value="1"/>
</dbReference>
<feature type="chain" id="PRO_5016433665" evidence="1">
    <location>
        <begin position="20"/>
        <end position="499"/>
    </location>
</feature>
<keyword evidence="1" id="KW-0732">Signal</keyword>